<evidence type="ECO:0000313" key="2">
    <source>
        <dbReference type="Proteomes" id="UP000265520"/>
    </source>
</evidence>
<dbReference type="Proteomes" id="UP000265520">
    <property type="component" value="Unassembled WGS sequence"/>
</dbReference>
<dbReference type="GO" id="GO:0016301">
    <property type="term" value="F:kinase activity"/>
    <property type="evidence" value="ECO:0007669"/>
    <property type="project" value="UniProtKB-KW"/>
</dbReference>
<evidence type="ECO:0000313" key="1">
    <source>
        <dbReference type="EMBL" id="MCI83997.1"/>
    </source>
</evidence>
<accession>A0A392V718</accession>
<keyword evidence="1" id="KW-0418">Kinase</keyword>
<feature type="non-terminal residue" evidence="1">
    <location>
        <position position="56"/>
    </location>
</feature>
<comment type="caution">
    <text evidence="1">The sequence shown here is derived from an EMBL/GenBank/DDBJ whole genome shotgun (WGS) entry which is preliminary data.</text>
</comment>
<name>A0A392V718_9FABA</name>
<keyword evidence="2" id="KW-1185">Reference proteome</keyword>
<reference evidence="1 2" key="1">
    <citation type="journal article" date="2018" name="Front. Plant Sci.">
        <title>Red Clover (Trifolium pratense) and Zigzag Clover (T. medium) - A Picture of Genomic Similarities and Differences.</title>
        <authorList>
            <person name="Dluhosova J."/>
            <person name="Istvanek J."/>
            <person name="Nedelnik J."/>
            <person name="Repkova J."/>
        </authorList>
    </citation>
    <scope>NUCLEOTIDE SEQUENCE [LARGE SCALE GENOMIC DNA]</scope>
    <source>
        <strain evidence="2">cv. 10/8</strain>
        <tissue evidence="1">Leaf</tissue>
    </source>
</reference>
<organism evidence="1 2">
    <name type="scientific">Trifolium medium</name>
    <dbReference type="NCBI Taxonomy" id="97028"/>
    <lineage>
        <taxon>Eukaryota</taxon>
        <taxon>Viridiplantae</taxon>
        <taxon>Streptophyta</taxon>
        <taxon>Embryophyta</taxon>
        <taxon>Tracheophyta</taxon>
        <taxon>Spermatophyta</taxon>
        <taxon>Magnoliopsida</taxon>
        <taxon>eudicotyledons</taxon>
        <taxon>Gunneridae</taxon>
        <taxon>Pentapetalae</taxon>
        <taxon>rosids</taxon>
        <taxon>fabids</taxon>
        <taxon>Fabales</taxon>
        <taxon>Fabaceae</taxon>
        <taxon>Papilionoideae</taxon>
        <taxon>50 kb inversion clade</taxon>
        <taxon>NPAAA clade</taxon>
        <taxon>Hologalegina</taxon>
        <taxon>IRL clade</taxon>
        <taxon>Trifolieae</taxon>
        <taxon>Trifolium</taxon>
    </lineage>
</organism>
<keyword evidence="1" id="KW-0808">Transferase</keyword>
<dbReference type="EMBL" id="LXQA011080354">
    <property type="protein sequence ID" value="MCI83997.1"/>
    <property type="molecule type" value="Genomic_DNA"/>
</dbReference>
<dbReference type="Gene3D" id="1.10.510.10">
    <property type="entry name" value="Transferase(Phosphotransferase) domain 1"/>
    <property type="match status" value="1"/>
</dbReference>
<sequence>MMDEERLIEVIDPVLKDGASNIELDTMKALAFLALGCLEEKRQNRPSMKEVSEEIV</sequence>
<protein>
    <submittedName>
        <fullName evidence="1">Wall-associated receptor kinase-like 20-like</fullName>
    </submittedName>
</protein>
<proteinExistence type="predicted"/>
<keyword evidence="1" id="KW-0675">Receptor</keyword>
<dbReference type="AlphaFoldDB" id="A0A392V718"/>